<feature type="domain" description="Large ribosomal subunit protein bL9 C-terminal" evidence="9">
    <location>
        <begin position="64"/>
        <end position="147"/>
    </location>
</feature>
<evidence type="ECO:0000256" key="3">
    <source>
        <dbReference type="ARBA" id="ARBA00022884"/>
    </source>
</evidence>
<dbReference type="InterPro" id="IPR020069">
    <property type="entry name" value="Ribosomal_bL9_C"/>
</dbReference>
<name>A0A174GNE7_9FIRM</name>
<dbReference type="InterPro" id="IPR036935">
    <property type="entry name" value="Ribosomal_bL9_N_sf"/>
</dbReference>
<dbReference type="STRING" id="39482.ERS852491_02816"/>
<keyword evidence="3 7" id="KW-0694">RNA-binding</keyword>
<evidence type="ECO:0000256" key="5">
    <source>
        <dbReference type="ARBA" id="ARBA00023274"/>
    </source>
</evidence>
<reference evidence="10 11" key="1">
    <citation type="submission" date="2015-09" db="EMBL/GenBank/DDBJ databases">
        <authorList>
            <consortium name="Pathogen Informatics"/>
        </authorList>
    </citation>
    <scope>NUCLEOTIDE SEQUENCE [LARGE SCALE GENOMIC DNA]</scope>
    <source>
        <strain evidence="10 11">2789STDY5834876</strain>
    </source>
</reference>
<dbReference type="InterPro" id="IPR009027">
    <property type="entry name" value="Ribosomal_bL9/RNase_H1_N"/>
</dbReference>
<keyword evidence="5 7" id="KW-0687">Ribonucleoprotein</keyword>
<dbReference type="Pfam" id="PF01281">
    <property type="entry name" value="Ribosomal_L9_N"/>
    <property type="match status" value="1"/>
</dbReference>
<dbReference type="NCBIfam" id="TIGR00158">
    <property type="entry name" value="L9"/>
    <property type="match status" value="1"/>
</dbReference>
<gene>
    <name evidence="7 10" type="primary">rplI</name>
    <name evidence="10" type="ORF">ERS852491_02816</name>
</gene>
<comment type="similarity">
    <text evidence="1 7">Belongs to the bacterial ribosomal protein bL9 family.</text>
</comment>
<sequence length="149" mass="16303">MKVILLQDVKSLGKKGEIVNVNDGYARNFILPKKLGLEANNKNMNDLRLQKKKEEKIAQDHLDAAKQLAASLKDGKVELAIKVGEGGRTFGSVSSKEIAAAVKEQMGLDVDKKKIQLKETIKTLGIHNVPIKLHPEVTAELKVAVVEEA</sequence>
<dbReference type="RefSeq" id="WP_050640718.1">
    <property type="nucleotide sequence ID" value="NZ_CABKUE010000008.1"/>
</dbReference>
<evidence type="ECO:0000259" key="9">
    <source>
        <dbReference type="Pfam" id="PF03948"/>
    </source>
</evidence>
<evidence type="ECO:0000256" key="4">
    <source>
        <dbReference type="ARBA" id="ARBA00022980"/>
    </source>
</evidence>
<keyword evidence="4 7" id="KW-0689">Ribosomal protein</keyword>
<dbReference type="GO" id="GO:0005840">
    <property type="term" value="C:ribosome"/>
    <property type="evidence" value="ECO:0007669"/>
    <property type="project" value="UniProtKB-KW"/>
</dbReference>
<evidence type="ECO:0000256" key="6">
    <source>
        <dbReference type="ARBA" id="ARBA00035292"/>
    </source>
</evidence>
<dbReference type="InterPro" id="IPR020070">
    <property type="entry name" value="Ribosomal_bL9_N"/>
</dbReference>
<dbReference type="Gene3D" id="3.40.5.10">
    <property type="entry name" value="Ribosomal protein L9, N-terminal domain"/>
    <property type="match status" value="1"/>
</dbReference>
<evidence type="ECO:0000256" key="7">
    <source>
        <dbReference type="HAMAP-Rule" id="MF_00503"/>
    </source>
</evidence>
<dbReference type="SUPFAM" id="SSF55653">
    <property type="entry name" value="Ribosomal protein L9 C-domain"/>
    <property type="match status" value="1"/>
</dbReference>
<dbReference type="SUPFAM" id="SSF55658">
    <property type="entry name" value="L9 N-domain-like"/>
    <property type="match status" value="1"/>
</dbReference>
<evidence type="ECO:0000256" key="1">
    <source>
        <dbReference type="ARBA" id="ARBA00010605"/>
    </source>
</evidence>
<feature type="domain" description="Ribosomal protein L9" evidence="8">
    <location>
        <begin position="1"/>
        <end position="46"/>
    </location>
</feature>
<accession>A0A174GNE7</accession>
<evidence type="ECO:0000313" key="10">
    <source>
        <dbReference type="EMBL" id="CUO63933.1"/>
    </source>
</evidence>
<dbReference type="Pfam" id="PF03948">
    <property type="entry name" value="Ribosomal_L9_C"/>
    <property type="match status" value="1"/>
</dbReference>
<evidence type="ECO:0000256" key="2">
    <source>
        <dbReference type="ARBA" id="ARBA00022730"/>
    </source>
</evidence>
<protein>
    <recommendedName>
        <fullName evidence="6 7">Large ribosomal subunit protein bL9</fullName>
    </recommendedName>
</protein>
<dbReference type="GO" id="GO:0006412">
    <property type="term" value="P:translation"/>
    <property type="evidence" value="ECO:0007669"/>
    <property type="project" value="UniProtKB-UniRule"/>
</dbReference>
<dbReference type="PANTHER" id="PTHR21368">
    <property type="entry name" value="50S RIBOSOMAL PROTEIN L9"/>
    <property type="match status" value="1"/>
</dbReference>
<evidence type="ECO:0000313" key="11">
    <source>
        <dbReference type="Proteomes" id="UP000095544"/>
    </source>
</evidence>
<dbReference type="GO" id="GO:0003735">
    <property type="term" value="F:structural constituent of ribosome"/>
    <property type="evidence" value="ECO:0007669"/>
    <property type="project" value="InterPro"/>
</dbReference>
<dbReference type="GO" id="GO:1990904">
    <property type="term" value="C:ribonucleoprotein complex"/>
    <property type="evidence" value="ECO:0007669"/>
    <property type="project" value="UniProtKB-KW"/>
</dbReference>
<dbReference type="InterPro" id="IPR036791">
    <property type="entry name" value="Ribosomal_bL9_C_sf"/>
</dbReference>
<dbReference type="Gene3D" id="3.10.430.100">
    <property type="entry name" value="Ribosomal protein L9, C-terminal domain"/>
    <property type="match status" value="1"/>
</dbReference>
<dbReference type="HAMAP" id="MF_00503">
    <property type="entry name" value="Ribosomal_bL9"/>
    <property type="match status" value="1"/>
</dbReference>
<dbReference type="FunFam" id="3.40.5.10:FF:000002">
    <property type="entry name" value="50S ribosomal protein L9"/>
    <property type="match status" value="1"/>
</dbReference>
<keyword evidence="2 7" id="KW-0699">rRNA-binding</keyword>
<dbReference type="AlphaFoldDB" id="A0A174GNE7"/>
<dbReference type="OrthoDB" id="9788336at2"/>
<comment type="function">
    <text evidence="7">Binds to the 23S rRNA.</text>
</comment>
<proteinExistence type="inferred from homology"/>
<organism evidence="10 11">
    <name type="scientific">Faecalicatena contorta</name>
    <dbReference type="NCBI Taxonomy" id="39482"/>
    <lineage>
        <taxon>Bacteria</taxon>
        <taxon>Bacillati</taxon>
        <taxon>Bacillota</taxon>
        <taxon>Clostridia</taxon>
        <taxon>Lachnospirales</taxon>
        <taxon>Lachnospiraceae</taxon>
        <taxon>Faecalicatena</taxon>
    </lineage>
</organism>
<evidence type="ECO:0000259" key="8">
    <source>
        <dbReference type="Pfam" id="PF01281"/>
    </source>
</evidence>
<dbReference type="EMBL" id="CYZU01000026">
    <property type="protein sequence ID" value="CUO63933.1"/>
    <property type="molecule type" value="Genomic_DNA"/>
</dbReference>
<dbReference type="GO" id="GO:0019843">
    <property type="term" value="F:rRNA binding"/>
    <property type="evidence" value="ECO:0007669"/>
    <property type="project" value="UniProtKB-UniRule"/>
</dbReference>
<dbReference type="InterPro" id="IPR000244">
    <property type="entry name" value="Ribosomal_bL9"/>
</dbReference>
<dbReference type="Proteomes" id="UP000095544">
    <property type="component" value="Unassembled WGS sequence"/>
</dbReference>
<dbReference type="InterPro" id="IPR020594">
    <property type="entry name" value="Ribosomal_bL9_bac/chp"/>
</dbReference>